<organism evidence="2 3">
    <name type="scientific">Plasmodium malariae</name>
    <dbReference type="NCBI Taxonomy" id="5858"/>
    <lineage>
        <taxon>Eukaryota</taxon>
        <taxon>Sar</taxon>
        <taxon>Alveolata</taxon>
        <taxon>Apicomplexa</taxon>
        <taxon>Aconoidasida</taxon>
        <taxon>Haemosporida</taxon>
        <taxon>Plasmodiidae</taxon>
        <taxon>Plasmodium</taxon>
        <taxon>Plasmodium (Plasmodium)</taxon>
    </lineage>
</organism>
<dbReference type="EMBL" id="FLQW01004212">
    <property type="protein sequence ID" value="SBS96649.1"/>
    <property type="molecule type" value="Genomic_DNA"/>
</dbReference>
<keyword evidence="1" id="KW-0472">Membrane</keyword>
<proteinExistence type="predicted"/>
<protein>
    <recommendedName>
        <fullName evidence="4">MotA/TolQ/ExbB proton channel domain-containing protein</fullName>
    </recommendedName>
</protein>
<gene>
    <name evidence="2" type="ORF">PMALA_055730</name>
</gene>
<evidence type="ECO:0000313" key="2">
    <source>
        <dbReference type="EMBL" id="SBS96649.1"/>
    </source>
</evidence>
<dbReference type="Proteomes" id="UP000078597">
    <property type="component" value="Unassembled WGS sequence"/>
</dbReference>
<dbReference type="AlphaFoldDB" id="A0A1A8WZ12"/>
<evidence type="ECO:0000313" key="3">
    <source>
        <dbReference type="Proteomes" id="UP000078597"/>
    </source>
</evidence>
<name>A0A1A8WZ12_PLAMA</name>
<dbReference type="InterPro" id="IPR022139">
    <property type="entry name" value="Fam-L/Fam-M-like_plasmodium"/>
</dbReference>
<feature type="transmembrane region" description="Helical" evidence="1">
    <location>
        <begin position="87"/>
        <end position="109"/>
    </location>
</feature>
<keyword evidence="1" id="KW-0812">Transmembrane</keyword>
<evidence type="ECO:0000256" key="1">
    <source>
        <dbReference type="SAM" id="Phobius"/>
    </source>
</evidence>
<evidence type="ECO:0008006" key="4">
    <source>
        <dbReference type="Google" id="ProtNLM"/>
    </source>
</evidence>
<sequence length="137" mass="15668">MKERNKVVNKEKFSILKSIDRCFEKKILHILDFLDEIRNNPKINKMTENRVINGILTISAAPPYLTSLIGIVHSLMDGVYTNKDTEALYVALKVVNTAILGFVTVFIILDTFYTLIKIVKYEVIKVNNPNICYELSS</sequence>
<dbReference type="Pfam" id="PF12420">
    <property type="entry name" value="DUF3671"/>
    <property type="match status" value="1"/>
</dbReference>
<feature type="transmembrane region" description="Helical" evidence="1">
    <location>
        <begin position="51"/>
        <end position="75"/>
    </location>
</feature>
<accession>A0A1A8WZ12</accession>
<reference evidence="3" key="1">
    <citation type="submission" date="2016-05" db="EMBL/GenBank/DDBJ databases">
        <authorList>
            <person name="Naeem Raeece"/>
        </authorList>
    </citation>
    <scope>NUCLEOTIDE SEQUENCE [LARGE SCALE GENOMIC DNA]</scope>
</reference>
<keyword evidence="1" id="KW-1133">Transmembrane helix</keyword>